<reference evidence="3" key="2">
    <citation type="submission" date="2015-01" db="EMBL/GenBank/DDBJ databases">
        <title>Evolutionary Origins and Diversification of the Mycorrhizal Mutualists.</title>
        <authorList>
            <consortium name="DOE Joint Genome Institute"/>
            <consortium name="Mycorrhizal Genomics Consortium"/>
            <person name="Kohler A."/>
            <person name="Kuo A."/>
            <person name="Nagy L.G."/>
            <person name="Floudas D."/>
            <person name="Copeland A."/>
            <person name="Barry K.W."/>
            <person name="Cichocki N."/>
            <person name="Veneault-Fourrey C."/>
            <person name="LaButti K."/>
            <person name="Lindquist E.A."/>
            <person name="Lipzen A."/>
            <person name="Lundell T."/>
            <person name="Morin E."/>
            <person name="Murat C."/>
            <person name="Riley R."/>
            <person name="Ohm R."/>
            <person name="Sun H."/>
            <person name="Tunlid A."/>
            <person name="Henrissat B."/>
            <person name="Grigoriev I.V."/>
            <person name="Hibbett D.S."/>
            <person name="Martin F."/>
        </authorList>
    </citation>
    <scope>NUCLEOTIDE SEQUENCE [LARGE SCALE GENOMIC DNA]</scope>
    <source>
        <strain evidence="3">MUT 4182</strain>
    </source>
</reference>
<dbReference type="AlphaFoldDB" id="A0A0C3KQX2"/>
<evidence type="ECO:0000256" key="1">
    <source>
        <dbReference type="SAM" id="SignalP"/>
    </source>
</evidence>
<evidence type="ECO:0000313" key="2">
    <source>
        <dbReference type="EMBL" id="KIO23818.1"/>
    </source>
</evidence>
<dbReference type="EMBL" id="KN823075">
    <property type="protein sequence ID" value="KIO23818.1"/>
    <property type="molecule type" value="Genomic_DNA"/>
</dbReference>
<gene>
    <name evidence="2" type="ORF">M407DRAFT_106859</name>
</gene>
<feature type="chain" id="PRO_5002166330" description="Carbohydrate-binding module family 13 protein" evidence="1">
    <location>
        <begin position="22"/>
        <end position="358"/>
    </location>
</feature>
<dbReference type="OrthoDB" id="2564904at2759"/>
<evidence type="ECO:0008006" key="4">
    <source>
        <dbReference type="Google" id="ProtNLM"/>
    </source>
</evidence>
<keyword evidence="1" id="KW-0732">Signal</keyword>
<sequence length="358" mass="37113">MILTTSALLALVSFAISDVHAQASNGSYTYDPNNPDSLPTTWQEGQEGTNRCGTASSPTSMCQNVFINSITDWCIWAPPYSDGHNATIGETERGEVAYCLKDGYGTRLIPDGTILGAHWVQTPDYVQITGQGDFTKVGVPKGDSGGELDPHGADGNGNPIGGLVFGSSYGGKMMQYQEWTSFMSDTEFCIRACKPGPKAAGLCQHIYDVMGCGWNMPGNYDTGYFDSCLGDTGEPMGVYGASTFYQGGPQTPPAHAAPPSSSCIRVASVTSFSPLPSTVSVSSSATVVTSGALQVTYLISTAFISSSTTSSTASVVTPTTNTSAKSNPALKAAPSGHTWVAATVTVLIGALIGTVAAL</sequence>
<reference evidence="2 3" key="1">
    <citation type="submission" date="2014-04" db="EMBL/GenBank/DDBJ databases">
        <authorList>
            <consortium name="DOE Joint Genome Institute"/>
            <person name="Kuo A."/>
            <person name="Girlanda M."/>
            <person name="Perotto S."/>
            <person name="Kohler A."/>
            <person name="Nagy L.G."/>
            <person name="Floudas D."/>
            <person name="Copeland A."/>
            <person name="Barry K.W."/>
            <person name="Cichocki N."/>
            <person name="Veneault-Fourrey C."/>
            <person name="LaButti K."/>
            <person name="Lindquist E.A."/>
            <person name="Lipzen A."/>
            <person name="Lundell T."/>
            <person name="Morin E."/>
            <person name="Murat C."/>
            <person name="Sun H."/>
            <person name="Tunlid A."/>
            <person name="Henrissat B."/>
            <person name="Grigoriev I.V."/>
            <person name="Hibbett D.S."/>
            <person name="Martin F."/>
            <person name="Nordberg H.P."/>
            <person name="Cantor M.N."/>
            <person name="Hua S.X."/>
        </authorList>
    </citation>
    <scope>NUCLEOTIDE SEQUENCE [LARGE SCALE GENOMIC DNA]</scope>
    <source>
        <strain evidence="2 3">MUT 4182</strain>
    </source>
</reference>
<evidence type="ECO:0000313" key="3">
    <source>
        <dbReference type="Proteomes" id="UP000054248"/>
    </source>
</evidence>
<proteinExistence type="predicted"/>
<keyword evidence="3" id="KW-1185">Reference proteome</keyword>
<dbReference type="Proteomes" id="UP000054248">
    <property type="component" value="Unassembled WGS sequence"/>
</dbReference>
<protein>
    <recommendedName>
        <fullName evidence="4">Carbohydrate-binding module family 13 protein</fullName>
    </recommendedName>
</protein>
<dbReference type="STRING" id="1051891.A0A0C3KQX2"/>
<accession>A0A0C3KQX2</accession>
<name>A0A0C3KQX2_9AGAM</name>
<dbReference type="HOGENOM" id="CLU_036093_1_0_1"/>
<organism evidence="2 3">
    <name type="scientific">Tulasnella calospora MUT 4182</name>
    <dbReference type="NCBI Taxonomy" id="1051891"/>
    <lineage>
        <taxon>Eukaryota</taxon>
        <taxon>Fungi</taxon>
        <taxon>Dikarya</taxon>
        <taxon>Basidiomycota</taxon>
        <taxon>Agaricomycotina</taxon>
        <taxon>Agaricomycetes</taxon>
        <taxon>Cantharellales</taxon>
        <taxon>Tulasnellaceae</taxon>
        <taxon>Tulasnella</taxon>
    </lineage>
</organism>
<feature type="signal peptide" evidence="1">
    <location>
        <begin position="1"/>
        <end position="21"/>
    </location>
</feature>